<evidence type="ECO:0000256" key="1">
    <source>
        <dbReference type="ARBA" id="ARBA00004651"/>
    </source>
</evidence>
<dbReference type="SMART" id="SM00849">
    <property type="entry name" value="Lactamase_B"/>
    <property type="match status" value="1"/>
</dbReference>
<keyword evidence="3 6" id="KW-0812">Transmembrane</keyword>
<evidence type="ECO:0000313" key="9">
    <source>
        <dbReference type="Proteomes" id="UP000236509"/>
    </source>
</evidence>
<comment type="caution">
    <text evidence="8">The sequence shown here is derived from an EMBL/GenBank/DDBJ whole genome shotgun (WGS) entry which is preliminary data.</text>
</comment>
<sequence>MLLYVALSMIVGVLWNSSKVLSTFLFILLLFIAYRKNKIVYAPISLFLIIFSSWYLHYSHQAVFNYIDYIERNPQFNERAQVIQIQRQDSDTYKGRLSLKNEIYPFFLTDKKNFDLKKIESRNCIVKGQFKVNDNKFVTLKLQNIVVQSCLKSNQSNLIEKHKQFIMNRIYDSGIKFPDRIMALITGDVKEINEQFKERVKEIGIYHLLAVSGSHIAAIVFLIYQPLKRLNFPLFVIKGITIIVLALFAQYTNYAPSAVRAIIMTTLVLLITKQIKIKGIQLLAFTFIIMFILNPLVVYDIGFQFSFIISFFIMLLFPFLQQLSKLQSLFIITFIAQLASFIVAIPNFHQLQWVGFLSNLIFVPYYSIILFPLSILFFITSHFIVGLTPLNYFVDLSFNFHDWLLELFTRIKQSHFSIPKFNDWIFILFIISVYYIFWLLAKRKYRLVTFWTIIIMTLLITYPTNLHHKITMLNVGQGDSILYEGGKNQNVLIDTGGKVINDTKQPSFSISKYHILPTLNERGINELEYLILTHPHNDHIGEVEYIISHIKIKHIVIYNKGYSSKTLLLLSKLSHKYNIKLMDVRQISSFKLGDSSFQFFDSFIPNSRDKNEYSIITMITYQNKKALLMGDASKNNESLLLKKYNLPEIDILKVGHHGSKTSSSKEFIEVIRPKISLISSGKNNMYHLPNIEVVKRLQGIRSRIYNSQQSGEVTIDLDENLKVDSNSYGNASGL</sequence>
<protein>
    <submittedName>
        <fullName evidence="8">Putative Competence protein ComEC</fullName>
    </submittedName>
</protein>
<dbReference type="InterPro" id="IPR036866">
    <property type="entry name" value="RibonucZ/Hydroxyglut_hydro"/>
</dbReference>
<dbReference type="Pfam" id="PF00753">
    <property type="entry name" value="Lactamase_B"/>
    <property type="match status" value="1"/>
</dbReference>
<dbReference type="InterPro" id="IPR052159">
    <property type="entry name" value="Competence_DNA_uptake"/>
</dbReference>
<gene>
    <name evidence="8" type="ORF">BN1326_80130</name>
</gene>
<feature type="transmembrane region" description="Helical" evidence="6">
    <location>
        <begin position="424"/>
        <end position="441"/>
    </location>
</feature>
<dbReference type="CDD" id="cd07731">
    <property type="entry name" value="ComA-like_MBL-fold"/>
    <property type="match status" value="1"/>
</dbReference>
<feature type="transmembrane region" description="Helical" evidence="6">
    <location>
        <begin position="448"/>
        <end position="464"/>
    </location>
</feature>
<dbReference type="NCBIfam" id="TIGR00361">
    <property type="entry name" value="ComEC_Rec2"/>
    <property type="match status" value="1"/>
</dbReference>
<feature type="transmembrane region" description="Helical" evidence="6">
    <location>
        <begin position="279"/>
        <end position="297"/>
    </location>
</feature>
<evidence type="ECO:0000256" key="6">
    <source>
        <dbReference type="SAM" id="Phobius"/>
    </source>
</evidence>
<feature type="transmembrane region" description="Helical" evidence="6">
    <location>
        <begin position="39"/>
        <end position="56"/>
    </location>
</feature>
<evidence type="ECO:0000313" key="8">
    <source>
        <dbReference type="EMBL" id="CRI28565.1"/>
    </source>
</evidence>
<name>A0A7U7JUY8_9STAP</name>
<evidence type="ECO:0000256" key="4">
    <source>
        <dbReference type="ARBA" id="ARBA00022989"/>
    </source>
</evidence>
<keyword evidence="2" id="KW-1003">Cell membrane</keyword>
<feature type="transmembrane region" description="Helical" evidence="6">
    <location>
        <begin position="327"/>
        <end position="345"/>
    </location>
</feature>
<dbReference type="EMBL" id="CVOU01000020">
    <property type="protein sequence ID" value="CRI28565.1"/>
    <property type="molecule type" value="Genomic_DNA"/>
</dbReference>
<dbReference type="GO" id="GO:0030420">
    <property type="term" value="P:establishment of competence for transformation"/>
    <property type="evidence" value="ECO:0007669"/>
    <property type="project" value="InterPro"/>
</dbReference>
<dbReference type="SUPFAM" id="SSF56281">
    <property type="entry name" value="Metallo-hydrolase/oxidoreductase"/>
    <property type="match status" value="1"/>
</dbReference>
<evidence type="ECO:0000259" key="7">
    <source>
        <dbReference type="SMART" id="SM00849"/>
    </source>
</evidence>
<dbReference type="AlphaFoldDB" id="A0A7U7JUY8"/>
<evidence type="ECO:0000256" key="2">
    <source>
        <dbReference type="ARBA" id="ARBA00022475"/>
    </source>
</evidence>
<evidence type="ECO:0000256" key="5">
    <source>
        <dbReference type="ARBA" id="ARBA00023136"/>
    </source>
</evidence>
<feature type="domain" description="Metallo-beta-lactamase" evidence="7">
    <location>
        <begin position="477"/>
        <end position="682"/>
    </location>
</feature>
<organism evidence="8 9">
    <name type="scientific">Staphylococcus argenteus</name>
    <dbReference type="NCBI Taxonomy" id="985002"/>
    <lineage>
        <taxon>Bacteria</taxon>
        <taxon>Bacillati</taxon>
        <taxon>Bacillota</taxon>
        <taxon>Bacilli</taxon>
        <taxon>Bacillales</taxon>
        <taxon>Staphylococcaceae</taxon>
        <taxon>Staphylococcus</taxon>
    </lineage>
</organism>
<keyword evidence="4 6" id="KW-1133">Transmembrane helix</keyword>
<proteinExistence type="predicted"/>
<dbReference type="Gene3D" id="3.60.15.10">
    <property type="entry name" value="Ribonuclease Z/Hydroxyacylglutathione hydrolase-like"/>
    <property type="match status" value="1"/>
</dbReference>
<dbReference type="PANTHER" id="PTHR30619:SF1">
    <property type="entry name" value="RECOMBINATION PROTEIN 2"/>
    <property type="match status" value="1"/>
</dbReference>
<dbReference type="InterPro" id="IPR004477">
    <property type="entry name" value="ComEC_N"/>
</dbReference>
<accession>A0A7U7JUY8</accession>
<dbReference type="Proteomes" id="UP000236509">
    <property type="component" value="Unassembled WGS sequence"/>
</dbReference>
<keyword evidence="9" id="KW-1185">Reference proteome</keyword>
<dbReference type="PANTHER" id="PTHR30619">
    <property type="entry name" value="DNA INTERNALIZATION/COMPETENCE PROTEIN COMEC/REC2"/>
    <property type="match status" value="1"/>
</dbReference>
<dbReference type="NCBIfam" id="TIGR00360">
    <property type="entry name" value="ComEC_N-term"/>
    <property type="match status" value="1"/>
</dbReference>
<feature type="transmembrane region" description="Helical" evidence="6">
    <location>
        <begin position="6"/>
        <end position="32"/>
    </location>
</feature>
<reference evidence="8 9" key="1">
    <citation type="submission" date="2015-04" db="EMBL/GenBank/DDBJ databases">
        <authorList>
            <person name="Cao L."/>
            <person name="Gao C.H."/>
        </authorList>
    </citation>
    <scope>NUCLEOTIDE SEQUENCE [LARGE SCALE GENOMIC DNA]</scope>
    <source>
        <strain evidence="8 9">SH3</strain>
    </source>
</reference>
<comment type="subcellular location">
    <subcellularLocation>
        <location evidence="1">Cell membrane</location>
        <topology evidence="1">Multi-pass membrane protein</topology>
    </subcellularLocation>
</comment>
<keyword evidence="5 6" id="KW-0472">Membrane</keyword>
<dbReference type="Pfam" id="PF03772">
    <property type="entry name" value="Competence"/>
    <property type="match status" value="1"/>
</dbReference>
<evidence type="ECO:0000256" key="3">
    <source>
        <dbReference type="ARBA" id="ARBA00022692"/>
    </source>
</evidence>
<feature type="transmembrane region" description="Helical" evidence="6">
    <location>
        <begin position="203"/>
        <end position="223"/>
    </location>
</feature>
<dbReference type="InterPro" id="IPR035681">
    <property type="entry name" value="ComA-like_MBL"/>
</dbReference>
<dbReference type="GO" id="GO:0005886">
    <property type="term" value="C:plasma membrane"/>
    <property type="evidence" value="ECO:0007669"/>
    <property type="project" value="UniProtKB-SubCell"/>
</dbReference>
<dbReference type="InterPro" id="IPR001279">
    <property type="entry name" value="Metallo-B-lactamas"/>
</dbReference>
<dbReference type="InterPro" id="IPR004797">
    <property type="entry name" value="Competence_ComEC/Rec2"/>
</dbReference>